<evidence type="ECO:0000256" key="2">
    <source>
        <dbReference type="ARBA" id="ARBA00022448"/>
    </source>
</evidence>
<keyword evidence="2 11" id="KW-0813">Transport</keyword>
<dbReference type="InterPro" id="IPR012910">
    <property type="entry name" value="Plug_dom"/>
</dbReference>
<organism evidence="13 14">
    <name type="scientific">Steroidobacter flavus</name>
    <dbReference type="NCBI Taxonomy" id="1842136"/>
    <lineage>
        <taxon>Bacteria</taxon>
        <taxon>Pseudomonadati</taxon>
        <taxon>Pseudomonadota</taxon>
        <taxon>Gammaproteobacteria</taxon>
        <taxon>Steroidobacterales</taxon>
        <taxon>Steroidobacteraceae</taxon>
        <taxon>Steroidobacter</taxon>
    </lineage>
</organism>
<keyword evidence="5 11" id="KW-0812">Transmembrane</keyword>
<evidence type="ECO:0000256" key="9">
    <source>
        <dbReference type="ARBA" id="ARBA00023136"/>
    </source>
</evidence>
<evidence type="ECO:0000313" key="14">
    <source>
        <dbReference type="Proteomes" id="UP001595904"/>
    </source>
</evidence>
<dbReference type="EMBL" id="JBHSDU010000014">
    <property type="protein sequence ID" value="MFC4312269.1"/>
    <property type="molecule type" value="Genomic_DNA"/>
</dbReference>
<gene>
    <name evidence="13" type="ORF">ACFPN2_24520</name>
</gene>
<keyword evidence="3 11" id="KW-1134">Transmembrane beta strand</keyword>
<evidence type="ECO:0000256" key="7">
    <source>
        <dbReference type="ARBA" id="ARBA00023065"/>
    </source>
</evidence>
<name>A0ABV8T0Q3_9GAMM</name>
<protein>
    <submittedName>
        <fullName evidence="13">TonB-dependent receptor</fullName>
    </submittedName>
</protein>
<keyword evidence="6" id="KW-0408">Iron</keyword>
<keyword evidence="7" id="KW-0406">Ion transport</keyword>
<dbReference type="PANTHER" id="PTHR32552:SF81">
    <property type="entry name" value="TONB-DEPENDENT OUTER MEMBRANE RECEPTOR"/>
    <property type="match status" value="1"/>
</dbReference>
<evidence type="ECO:0000256" key="5">
    <source>
        <dbReference type="ARBA" id="ARBA00022692"/>
    </source>
</evidence>
<sequence>MSSCIAAVASATSVYAQDVSTADPAAAQTEGSGLEEVIVTAQRRAENLQRAPVAVSVLSADALVDRAVTTESDLPQLAPGLSVRASQSSNQLNYALRGQSLDAFSATRPGVLPYVNEIQVGGGGGSSAFYDLQSVQVLKGPQGTLFGRNATGGAVLFTTAKPVNEFGGYTLARVGNYDLRQLEGAINVPVVDETLLVRLSGFYQKRDGYQKNLLKDERAGDVDRYGGRASVTLKPTERITNELVVDYLHADGNSLVGGLYSLNPNGLVPIIALTNFGNAAQFDSIISGFVAGAGGPPNAGQGAAAAYAAANPTLDPGGVASYLQTQRRRGPYEVESDGPNEYRARNTVVSNITSFEVGENATIRNIAGYTNIEGDLYGDIDGVPYGIDDNGATGNIQRTRQYSDELQLQGESFDGQLKYVVGGYYSYERNFNLTTSRLLNFPIIASVQLNTSVIHNKTLAGYSQGTYDLSELTGIEGLGVTAGARYTSEKISIDTLPDDISFDDSPSIRARYDFSQSKTFDNVSWTFGIQEQLNPNVLLYLASRRSFRNGGYNNVVRPVPGLGTEGGNGYDTEQVTDVEVGTKFDGRLGGMPARLNVALYHNWIEDAQRVAYTLVAGSPAAVTVNVPEARVRGVEIDGLIEPTTWLQLGAAVNYTDAEFTDNLVSVSGGTPVEFGTYPDTPEWSGSAFGQLTVPVSSALELTFRTDVYAQESAWFSSTGNLNPATELPGYALVNFRIGLQDEAAGWSVSANLKNAFDRVYWVGGVALGELFQTNTAVPGEPRTFLLETSYRF</sequence>
<dbReference type="InterPro" id="IPR036942">
    <property type="entry name" value="Beta-barrel_TonB_sf"/>
</dbReference>
<dbReference type="Pfam" id="PF07715">
    <property type="entry name" value="Plug"/>
    <property type="match status" value="1"/>
</dbReference>
<evidence type="ECO:0000256" key="3">
    <source>
        <dbReference type="ARBA" id="ARBA00022452"/>
    </source>
</evidence>
<dbReference type="InterPro" id="IPR039426">
    <property type="entry name" value="TonB-dep_rcpt-like"/>
</dbReference>
<evidence type="ECO:0000256" key="6">
    <source>
        <dbReference type="ARBA" id="ARBA00023004"/>
    </source>
</evidence>
<accession>A0ABV8T0Q3</accession>
<dbReference type="RefSeq" id="WP_380601503.1">
    <property type="nucleotide sequence ID" value="NZ_JBHSDU010000014.1"/>
</dbReference>
<reference evidence="14" key="1">
    <citation type="journal article" date="2019" name="Int. J. Syst. Evol. Microbiol.">
        <title>The Global Catalogue of Microorganisms (GCM) 10K type strain sequencing project: providing services to taxonomists for standard genome sequencing and annotation.</title>
        <authorList>
            <consortium name="The Broad Institute Genomics Platform"/>
            <consortium name="The Broad Institute Genome Sequencing Center for Infectious Disease"/>
            <person name="Wu L."/>
            <person name="Ma J."/>
        </authorList>
    </citation>
    <scope>NUCLEOTIDE SEQUENCE [LARGE SCALE GENOMIC DNA]</scope>
    <source>
        <strain evidence="14">CGMCC 1.10759</strain>
    </source>
</reference>
<comment type="subcellular location">
    <subcellularLocation>
        <location evidence="1 11">Cell outer membrane</location>
        <topology evidence="1 11">Multi-pass membrane protein</topology>
    </subcellularLocation>
</comment>
<dbReference type="SUPFAM" id="SSF56935">
    <property type="entry name" value="Porins"/>
    <property type="match status" value="1"/>
</dbReference>
<keyword evidence="10 11" id="KW-0998">Cell outer membrane</keyword>
<evidence type="ECO:0000256" key="11">
    <source>
        <dbReference type="PROSITE-ProRule" id="PRU01360"/>
    </source>
</evidence>
<feature type="domain" description="TonB-dependent receptor plug" evidence="12">
    <location>
        <begin position="48"/>
        <end position="154"/>
    </location>
</feature>
<proteinExistence type="inferred from homology"/>
<evidence type="ECO:0000256" key="4">
    <source>
        <dbReference type="ARBA" id="ARBA00022496"/>
    </source>
</evidence>
<dbReference type="Gene3D" id="2.40.170.20">
    <property type="entry name" value="TonB-dependent receptor, beta-barrel domain"/>
    <property type="match status" value="2"/>
</dbReference>
<comment type="similarity">
    <text evidence="11">Belongs to the TonB-dependent receptor family.</text>
</comment>
<keyword evidence="14" id="KW-1185">Reference proteome</keyword>
<evidence type="ECO:0000256" key="8">
    <source>
        <dbReference type="ARBA" id="ARBA00023077"/>
    </source>
</evidence>
<evidence type="ECO:0000313" key="13">
    <source>
        <dbReference type="EMBL" id="MFC4312269.1"/>
    </source>
</evidence>
<keyword evidence="8" id="KW-0798">TonB box</keyword>
<keyword evidence="4" id="KW-0410">Iron transport</keyword>
<comment type="caution">
    <text evidence="13">The sequence shown here is derived from an EMBL/GenBank/DDBJ whole genome shotgun (WGS) entry which is preliminary data.</text>
</comment>
<evidence type="ECO:0000256" key="1">
    <source>
        <dbReference type="ARBA" id="ARBA00004571"/>
    </source>
</evidence>
<dbReference type="Proteomes" id="UP001595904">
    <property type="component" value="Unassembled WGS sequence"/>
</dbReference>
<dbReference type="PANTHER" id="PTHR32552">
    <property type="entry name" value="FERRICHROME IRON RECEPTOR-RELATED"/>
    <property type="match status" value="1"/>
</dbReference>
<keyword evidence="13" id="KW-0675">Receptor</keyword>
<evidence type="ECO:0000259" key="12">
    <source>
        <dbReference type="Pfam" id="PF07715"/>
    </source>
</evidence>
<evidence type="ECO:0000256" key="10">
    <source>
        <dbReference type="ARBA" id="ARBA00023237"/>
    </source>
</evidence>
<dbReference type="PROSITE" id="PS52016">
    <property type="entry name" value="TONB_DEPENDENT_REC_3"/>
    <property type="match status" value="1"/>
</dbReference>
<keyword evidence="9 11" id="KW-0472">Membrane</keyword>